<organism evidence="3 4">
    <name type="scientific">Grus japonensis</name>
    <name type="common">Japanese crane</name>
    <name type="synonym">Red-crowned crane</name>
    <dbReference type="NCBI Taxonomy" id="30415"/>
    <lineage>
        <taxon>Eukaryota</taxon>
        <taxon>Metazoa</taxon>
        <taxon>Chordata</taxon>
        <taxon>Craniata</taxon>
        <taxon>Vertebrata</taxon>
        <taxon>Euteleostomi</taxon>
        <taxon>Archelosauria</taxon>
        <taxon>Archosauria</taxon>
        <taxon>Dinosauria</taxon>
        <taxon>Saurischia</taxon>
        <taxon>Theropoda</taxon>
        <taxon>Coelurosauria</taxon>
        <taxon>Aves</taxon>
        <taxon>Neognathae</taxon>
        <taxon>Neoaves</taxon>
        <taxon>Gruiformes</taxon>
        <taxon>Gruidae</taxon>
        <taxon>Grus</taxon>
    </lineage>
</organism>
<evidence type="ECO:0000313" key="4">
    <source>
        <dbReference type="Proteomes" id="UP001623348"/>
    </source>
</evidence>
<dbReference type="Proteomes" id="UP001623348">
    <property type="component" value="Unassembled WGS sequence"/>
</dbReference>
<dbReference type="Pfam" id="PF00078">
    <property type="entry name" value="RVT_1"/>
    <property type="match status" value="1"/>
</dbReference>
<accession>A0ABC9WK24</accession>
<proteinExistence type="predicted"/>
<name>A0ABC9WK24_GRUJA</name>
<comment type="caution">
    <text evidence="3">The sequence shown here is derived from an EMBL/GenBank/DDBJ whole genome shotgun (WGS) entry which is preliminary data.</text>
</comment>
<sequence>MMKRVGIVRPGEEKAPGRSNSGLPVPEGAYRKDGEGLFIRECSDRTRGNGFKLKEGRFRLDMRKKFFTVRVNGSSVPQGSELGSILFNVFIDDLDNRAECAFSKFADDIKLGELADMPGDHAAIQRDLDKLKKWADRNPMKFRKGKCKVLHLGKNNPMHQFVLVDTSWKGHPALQKKSGGLGGHQVEQ</sequence>
<reference evidence="3 4" key="1">
    <citation type="submission" date="2024-06" db="EMBL/GenBank/DDBJ databases">
        <title>The draft genome of Grus japonensis, version 3.</title>
        <authorList>
            <person name="Nabeshima K."/>
            <person name="Suzuki S."/>
            <person name="Onuma M."/>
        </authorList>
    </citation>
    <scope>NUCLEOTIDE SEQUENCE [LARGE SCALE GENOMIC DNA]</scope>
    <source>
        <strain evidence="3 4">451A</strain>
    </source>
</reference>
<keyword evidence="4" id="KW-1185">Reference proteome</keyword>
<feature type="region of interest" description="Disordered" evidence="1">
    <location>
        <begin position="1"/>
        <end position="26"/>
    </location>
</feature>
<gene>
    <name evidence="3" type="ORF">GRJ2_001026400</name>
</gene>
<protein>
    <submittedName>
        <fullName evidence="3">Mitochondrial enolase superfamily member 1</fullName>
    </submittedName>
</protein>
<dbReference type="InterPro" id="IPR000477">
    <property type="entry name" value="RT_dom"/>
</dbReference>
<evidence type="ECO:0000256" key="1">
    <source>
        <dbReference type="SAM" id="MobiDB-lite"/>
    </source>
</evidence>
<dbReference type="AlphaFoldDB" id="A0ABC9WK24"/>
<dbReference type="PANTHER" id="PTHR33332">
    <property type="entry name" value="REVERSE TRANSCRIPTASE DOMAIN-CONTAINING PROTEIN"/>
    <property type="match status" value="1"/>
</dbReference>
<dbReference type="EMBL" id="BAAFJT010000003">
    <property type="protein sequence ID" value="GAB0185611.1"/>
    <property type="molecule type" value="Genomic_DNA"/>
</dbReference>
<evidence type="ECO:0000313" key="3">
    <source>
        <dbReference type="EMBL" id="GAB0185611.1"/>
    </source>
</evidence>
<feature type="domain" description="Reverse transcriptase" evidence="2">
    <location>
        <begin position="71"/>
        <end position="151"/>
    </location>
</feature>
<evidence type="ECO:0000259" key="2">
    <source>
        <dbReference type="Pfam" id="PF00078"/>
    </source>
</evidence>